<dbReference type="PANTHER" id="PTHR19848:SF8">
    <property type="entry name" value="F-BOX AND WD REPEAT DOMAIN CONTAINING 7"/>
    <property type="match status" value="1"/>
</dbReference>
<evidence type="ECO:0000313" key="5">
    <source>
        <dbReference type="Proteomes" id="UP001215151"/>
    </source>
</evidence>
<dbReference type="InterPro" id="IPR001680">
    <property type="entry name" value="WD40_rpt"/>
</dbReference>
<dbReference type="PROSITE" id="PS50082">
    <property type="entry name" value="WD_REPEATS_2"/>
    <property type="match status" value="1"/>
</dbReference>
<dbReference type="InterPro" id="IPR015943">
    <property type="entry name" value="WD40/YVTN_repeat-like_dom_sf"/>
</dbReference>
<dbReference type="EMBL" id="JAPEVG010000567">
    <property type="protein sequence ID" value="KAJ8457381.1"/>
    <property type="molecule type" value="Genomic_DNA"/>
</dbReference>
<dbReference type="Pfam" id="PF00400">
    <property type="entry name" value="WD40"/>
    <property type="match status" value="3"/>
</dbReference>
<gene>
    <name evidence="4" type="ORF">ONZ51_g11565</name>
</gene>
<evidence type="ECO:0000256" key="1">
    <source>
        <dbReference type="ARBA" id="ARBA00022574"/>
    </source>
</evidence>
<evidence type="ECO:0000313" key="4">
    <source>
        <dbReference type="EMBL" id="KAJ8457381.1"/>
    </source>
</evidence>
<keyword evidence="5" id="KW-1185">Reference proteome</keyword>
<proteinExistence type="predicted"/>
<keyword evidence="2" id="KW-0677">Repeat</keyword>
<feature type="repeat" description="WD" evidence="3">
    <location>
        <begin position="132"/>
        <end position="164"/>
    </location>
</feature>
<keyword evidence="1 3" id="KW-0853">WD repeat</keyword>
<dbReference type="PANTHER" id="PTHR19848">
    <property type="entry name" value="WD40 REPEAT PROTEIN"/>
    <property type="match status" value="1"/>
</dbReference>
<dbReference type="SUPFAM" id="SSF50978">
    <property type="entry name" value="WD40 repeat-like"/>
    <property type="match status" value="1"/>
</dbReference>
<reference evidence="4" key="1">
    <citation type="submission" date="2022-11" db="EMBL/GenBank/DDBJ databases">
        <title>Genome Sequence of Cubamyces cubensis.</title>
        <authorList>
            <person name="Buettner E."/>
        </authorList>
    </citation>
    <scope>NUCLEOTIDE SEQUENCE</scope>
    <source>
        <strain evidence="4">MPL-01</strain>
    </source>
</reference>
<dbReference type="AlphaFoldDB" id="A0AAD7X682"/>
<dbReference type="SMART" id="SM00320">
    <property type="entry name" value="WD40"/>
    <property type="match status" value="3"/>
</dbReference>
<sequence length="450" mass="49394">MGSPITLWDVSTGARVKSAGNVGARAAAFASDSVHIAHTTDGQLHIHLWPSELKQNAIRTTSIADKLEQLAGRSSVKDRKCLANPPTSLKAVATSPTRELVIVVYYSEVLIYKTFTGRCMRTIQHPSDLNPSAAWSPTSRLFACTGWDHAVRVWKADTGELVGSFAGHSDHVTGVVFTRDEQHVLFASDNDTIRLGTIGQKGQQSSSRIVFQCDGDLVSTFAVSSDERWILSASYRKDSPQDTSGADLLAPPSRQPVEDDGGYYHALRLHDATTGNVVWIEHHSCGITSVAFSEDCTRALAGNYEGEVFLYDLTQLIPPDPTVPRSPPPLAVPEHRLGVRKTRAIRHLSFSPDGRVIISDKTCTSIPSELHPRPTRNTDRSLTAISFYEDDWFWHINYPDLEPRRLCWIPPLFRPHAENRADSLSSASGQSIAYITLQGSLVVIDGVSAC</sequence>
<name>A0AAD7X682_9APHY</name>
<dbReference type="Proteomes" id="UP001215151">
    <property type="component" value="Unassembled WGS sequence"/>
</dbReference>
<comment type="caution">
    <text evidence="4">The sequence shown here is derived from an EMBL/GenBank/DDBJ whole genome shotgun (WGS) entry which is preliminary data.</text>
</comment>
<organism evidence="4 5">
    <name type="scientific">Trametes cubensis</name>
    <dbReference type="NCBI Taxonomy" id="1111947"/>
    <lineage>
        <taxon>Eukaryota</taxon>
        <taxon>Fungi</taxon>
        <taxon>Dikarya</taxon>
        <taxon>Basidiomycota</taxon>
        <taxon>Agaricomycotina</taxon>
        <taxon>Agaricomycetes</taxon>
        <taxon>Polyporales</taxon>
        <taxon>Polyporaceae</taxon>
        <taxon>Trametes</taxon>
    </lineage>
</organism>
<accession>A0AAD7X682</accession>
<protein>
    <recommendedName>
        <fullName evidence="6">WD40 repeat-like protein</fullName>
    </recommendedName>
</protein>
<evidence type="ECO:0000256" key="2">
    <source>
        <dbReference type="ARBA" id="ARBA00022737"/>
    </source>
</evidence>
<evidence type="ECO:0008006" key="6">
    <source>
        <dbReference type="Google" id="ProtNLM"/>
    </source>
</evidence>
<dbReference type="InterPro" id="IPR036322">
    <property type="entry name" value="WD40_repeat_dom_sf"/>
</dbReference>
<evidence type="ECO:0000256" key="3">
    <source>
        <dbReference type="PROSITE-ProRule" id="PRU00221"/>
    </source>
</evidence>
<dbReference type="Gene3D" id="2.130.10.10">
    <property type="entry name" value="YVTN repeat-like/Quinoprotein amine dehydrogenase"/>
    <property type="match status" value="2"/>
</dbReference>